<dbReference type="RefSeq" id="WP_115183824.1">
    <property type="nucleotide sequence ID" value="NZ_CAMKUF010000003.1"/>
</dbReference>
<dbReference type="InterPro" id="IPR013968">
    <property type="entry name" value="PKS_KR"/>
</dbReference>
<dbReference type="PROSITE" id="PS00012">
    <property type="entry name" value="PHOSPHOPANTETHEINE"/>
    <property type="match status" value="3"/>
</dbReference>
<dbReference type="CDD" id="cd00833">
    <property type="entry name" value="PKS"/>
    <property type="match status" value="1"/>
</dbReference>
<dbReference type="PROSITE" id="PS00455">
    <property type="entry name" value="AMP_BINDING"/>
    <property type="match status" value="1"/>
</dbReference>
<dbReference type="Proteomes" id="UP000255529">
    <property type="component" value="Unassembled WGS sequence"/>
</dbReference>
<dbReference type="Pfam" id="PF13193">
    <property type="entry name" value="AMP-binding_C"/>
    <property type="match status" value="1"/>
</dbReference>
<comment type="cofactor">
    <cofactor evidence="1">
        <name>pantetheine 4'-phosphate</name>
        <dbReference type="ChEBI" id="CHEBI:47942"/>
    </cofactor>
</comment>
<dbReference type="Gene3D" id="1.10.1200.10">
    <property type="entry name" value="ACP-like"/>
    <property type="match status" value="4"/>
</dbReference>
<feature type="domain" description="Carrier" evidence="8">
    <location>
        <begin position="1862"/>
        <end position="1937"/>
    </location>
</feature>
<dbReference type="InterPro" id="IPR032821">
    <property type="entry name" value="PKS_assoc"/>
</dbReference>
<accession>A0A379ZY48</accession>
<dbReference type="SUPFAM" id="SSF56801">
    <property type="entry name" value="Acetyl-CoA synthetase-like"/>
    <property type="match status" value="1"/>
</dbReference>
<dbReference type="InterPro" id="IPR036736">
    <property type="entry name" value="ACP-like_sf"/>
</dbReference>
<reference evidence="10 11" key="1">
    <citation type="submission" date="2018-06" db="EMBL/GenBank/DDBJ databases">
        <authorList>
            <consortium name="Pathogen Informatics"/>
            <person name="Doyle S."/>
        </authorList>
    </citation>
    <scope>NUCLEOTIDE SEQUENCE [LARGE SCALE GENOMIC DNA]</scope>
    <source>
        <strain evidence="10 11">NCTC11544</strain>
    </source>
</reference>
<dbReference type="InterPro" id="IPR000873">
    <property type="entry name" value="AMP-dep_synth/lig_dom"/>
</dbReference>
<dbReference type="Gene3D" id="1.10.1240.100">
    <property type="match status" value="1"/>
</dbReference>
<dbReference type="UniPathway" id="UPA00094"/>
<evidence type="ECO:0000256" key="6">
    <source>
        <dbReference type="ARBA" id="ARBA00022679"/>
    </source>
</evidence>
<dbReference type="InterPro" id="IPR018201">
    <property type="entry name" value="Ketoacyl_synth_AS"/>
</dbReference>
<evidence type="ECO:0000256" key="2">
    <source>
        <dbReference type="ARBA" id="ARBA00005194"/>
    </source>
</evidence>
<dbReference type="InterPro" id="IPR016035">
    <property type="entry name" value="Acyl_Trfase/lysoPLipase"/>
</dbReference>
<keyword evidence="4" id="KW-0596">Phosphopantetheine</keyword>
<dbReference type="CDD" id="cd05930">
    <property type="entry name" value="A_NRPS"/>
    <property type="match status" value="1"/>
</dbReference>
<dbReference type="Pfam" id="PF02801">
    <property type="entry name" value="Ketoacyl-synt_C"/>
    <property type="match status" value="1"/>
</dbReference>
<organism evidence="10 11">
    <name type="scientific">Serratia quinivorans</name>
    <dbReference type="NCBI Taxonomy" id="137545"/>
    <lineage>
        <taxon>Bacteria</taxon>
        <taxon>Pseudomonadati</taxon>
        <taxon>Pseudomonadota</taxon>
        <taxon>Gammaproteobacteria</taxon>
        <taxon>Enterobacterales</taxon>
        <taxon>Yersiniaceae</taxon>
        <taxon>Serratia</taxon>
    </lineage>
</organism>
<dbReference type="InterPro" id="IPR020845">
    <property type="entry name" value="AMP-binding_CS"/>
</dbReference>
<keyword evidence="6" id="KW-0808">Transferase</keyword>
<evidence type="ECO:0000259" key="8">
    <source>
        <dbReference type="PROSITE" id="PS50075"/>
    </source>
</evidence>
<dbReference type="PROSITE" id="PS00606">
    <property type="entry name" value="KS3_1"/>
    <property type="match status" value="1"/>
</dbReference>
<comment type="similarity">
    <text evidence="7">In the C-terminal section; belongs to the NRP synthetase family.</text>
</comment>
<dbReference type="Gene3D" id="3.30.559.10">
    <property type="entry name" value="Chloramphenicol acetyltransferase-like domain"/>
    <property type="match status" value="1"/>
</dbReference>
<dbReference type="Gene3D" id="3.30.300.30">
    <property type="match status" value="1"/>
</dbReference>
<dbReference type="InterPro" id="IPR010071">
    <property type="entry name" value="AA_adenyl_dom"/>
</dbReference>
<dbReference type="PROSITE" id="PS50075">
    <property type="entry name" value="CARRIER"/>
    <property type="match status" value="3"/>
</dbReference>
<dbReference type="SMART" id="SM00822">
    <property type="entry name" value="PKS_KR"/>
    <property type="match status" value="1"/>
</dbReference>
<dbReference type="PROSITE" id="PS52004">
    <property type="entry name" value="KS3_2"/>
    <property type="match status" value="1"/>
</dbReference>
<feature type="domain" description="Carrier" evidence="8">
    <location>
        <begin position="1945"/>
        <end position="2020"/>
    </location>
</feature>
<dbReference type="Gene3D" id="3.40.47.10">
    <property type="match status" value="1"/>
</dbReference>
<dbReference type="NCBIfam" id="TIGR01733">
    <property type="entry name" value="AA-adenyl-dom"/>
    <property type="match status" value="1"/>
</dbReference>
<dbReference type="Pfam" id="PF00550">
    <property type="entry name" value="PP-binding"/>
    <property type="match status" value="3"/>
</dbReference>
<dbReference type="Pfam" id="PF00668">
    <property type="entry name" value="Condensation"/>
    <property type="match status" value="1"/>
</dbReference>
<keyword evidence="5" id="KW-0597">Phosphoprotein</keyword>
<evidence type="ECO:0000259" key="9">
    <source>
        <dbReference type="PROSITE" id="PS52004"/>
    </source>
</evidence>
<dbReference type="SUPFAM" id="SSF47336">
    <property type="entry name" value="ACP-like"/>
    <property type="match status" value="4"/>
</dbReference>
<dbReference type="InterPro" id="IPR016039">
    <property type="entry name" value="Thiolase-like"/>
</dbReference>
<dbReference type="SUPFAM" id="SSF53901">
    <property type="entry name" value="Thiolase-like"/>
    <property type="match status" value="1"/>
</dbReference>
<dbReference type="InterPro" id="IPR001242">
    <property type="entry name" value="Condensation_dom"/>
</dbReference>
<dbReference type="InterPro" id="IPR025110">
    <property type="entry name" value="AMP-bd_C"/>
</dbReference>
<dbReference type="InterPro" id="IPR042099">
    <property type="entry name" value="ANL_N_sf"/>
</dbReference>
<feature type="domain" description="Ketosynthase family 3 (KS3)" evidence="9">
    <location>
        <begin position="611"/>
        <end position="1032"/>
    </location>
</feature>
<dbReference type="InterPro" id="IPR036291">
    <property type="entry name" value="NAD(P)-bd_dom_sf"/>
</dbReference>
<evidence type="ECO:0000256" key="7">
    <source>
        <dbReference type="ARBA" id="ARBA00029443"/>
    </source>
</evidence>
<dbReference type="Gene3D" id="3.40.50.12780">
    <property type="entry name" value="N-terminal domain of ligase-like"/>
    <property type="match status" value="1"/>
</dbReference>
<dbReference type="InterPro" id="IPR014030">
    <property type="entry name" value="Ketoacyl_synth_N"/>
</dbReference>
<dbReference type="SMART" id="SM00827">
    <property type="entry name" value="PKS_AT"/>
    <property type="match status" value="1"/>
</dbReference>
<comment type="pathway">
    <text evidence="2">Lipid metabolism; fatty acid biosynthesis.</text>
</comment>
<dbReference type="InterPro" id="IPR014031">
    <property type="entry name" value="Ketoacyl_synth_C"/>
</dbReference>
<dbReference type="InterPro" id="IPR045851">
    <property type="entry name" value="AMP-bd_C_sf"/>
</dbReference>
<dbReference type="GO" id="GO:0004315">
    <property type="term" value="F:3-oxoacyl-[acyl-carrier-protein] synthase activity"/>
    <property type="evidence" value="ECO:0007669"/>
    <property type="project" value="InterPro"/>
</dbReference>
<dbReference type="Pfam" id="PF00109">
    <property type="entry name" value="ketoacyl-synt"/>
    <property type="match status" value="1"/>
</dbReference>
<dbReference type="SUPFAM" id="SSF51735">
    <property type="entry name" value="NAD(P)-binding Rossmann-fold domains"/>
    <property type="match status" value="1"/>
</dbReference>
<dbReference type="SUPFAM" id="SSF52151">
    <property type="entry name" value="FabD/lysophospholipase-like"/>
    <property type="match status" value="1"/>
</dbReference>
<dbReference type="SUPFAM" id="SSF52777">
    <property type="entry name" value="CoA-dependent acyltransferases"/>
    <property type="match status" value="2"/>
</dbReference>
<dbReference type="EMBL" id="UGYN01000002">
    <property type="protein sequence ID" value="SUI70761.1"/>
    <property type="molecule type" value="Genomic_DNA"/>
</dbReference>
<dbReference type="GO" id="GO:0004312">
    <property type="term" value="F:fatty acid synthase activity"/>
    <property type="evidence" value="ECO:0007669"/>
    <property type="project" value="TreeGrafter"/>
</dbReference>
<feature type="domain" description="Carrier" evidence="8">
    <location>
        <begin position="2026"/>
        <end position="2101"/>
    </location>
</feature>
<dbReference type="InterPro" id="IPR057326">
    <property type="entry name" value="KR_dom"/>
</dbReference>
<dbReference type="SMART" id="SM00825">
    <property type="entry name" value="PKS_KS"/>
    <property type="match status" value="1"/>
</dbReference>
<dbReference type="InterPro" id="IPR014043">
    <property type="entry name" value="Acyl_transferase_dom"/>
</dbReference>
<evidence type="ECO:0000313" key="11">
    <source>
        <dbReference type="Proteomes" id="UP000255529"/>
    </source>
</evidence>
<sequence>MGHTAFRPGMDNRGIGHCAHTDPRPVFRLFEDCAARNPKADALIHNGRHVSYAALDDKANGYAWAIQQAGLSRGDIVLLALPRGEALIAALIGAQKAGVVYLPIDQEFPAARVDYMAQDANARAVITHRENAASWQEKVPQIIFQEDIEATPARVEADVDWLEPMYVIYTSGTTGKPKGIMQCHQTVSNLVQWHNQASGIDCTGRVLQFASFGFDVYLQELFPALTTGGTVVLIDEKDRIDPAAVAKCIIDSEISTLFLPVSVLSALFEDPSTLPDTLAHIVTAGEPLVITGKLREELNKRPNLIIWNHYGVSESHVVTQAGYSAATYLPENPNLGRPIDNVVISILNDDGVPAKDNEPGEIWISGACLAQGYINMPEKTAALFRECDGVMWYRTGDYGYFLPGGEIVFTGRKDDQVKISGHLVVLSEVESALLQHPAVSSCACTVQGAAADGVILAHCTLRENVDAGALREFVSGLLPSWSVPGRIVFHEKLPIGATGKVDRRVLAAPEYLDRNQMGVPFEPASDALGGIILDTLENVLNLRGIGMQDTFALLGLSSLNMIRAATLLSQKVERTISPMSFFECADPAGLRDVLAGKPEKDPSTVTERRATNKIAIIGMSGLFPGADDIATLWEAMLAGNNMLSRLEEEGDALPEAALLPKKRGKNRFIGRIEGMGSFDPSLFGISARDALWMDPQQRKFLEQSWRCFEDAGIDPRSIHGRVGVFAGSAESTYLFYLQPRIRSSLDYLNTVISADKDFLATRVAWHLNLHGPAMNVQSACSTGLLAVHEACQAIRSGECDMALAGASSLMIPQERHIPYEPNTIFSEDGLTRPFDERRDGTTMTNAVAALLLKPLDAAQRDGDPIYAVISGTGVSNDGHRKASFSAPSVTGQAEAIRGALANAGVTPADISFIETHGTATKLGDQIELAALSQVFDVPDRQGQCILSSVKANLGHANRAAGTVGLIAAVLSLSHRTVPGLAHFVRADEALALDRSPFRIVQRPERLPEKGTLYAGVSSFGIGGTNVHLVIESAPTYPEMRETAQTELLLLSASTAEKLDALKRSLVHALRKRPYSLSQVVNTLNIGRPAFKHRAAFVADSTADLCARLDGDLYAAHGDESKRTKSIWLFTDAPLPYLGAGKALYDRNPTFRQVIDSSIAAMDESESGKAFSEWFGDAPSAVEYKQSAVWRPLSFMVQMAAARALIALGVQPDAIAGGRESALAYLVLSQACTLEAALTLMVRLSEAGEAQEIVALIKNFSAVLDPADAELDFHFLSPSTGQSLSVNALCEKETLRATLSRESACTGGLRRPPADETEEIVILGADSLSAAVPPLEPEKREGFIFSATAGDEMASFARVIGKHWCSGGHVERAKLVAKWALRINGLPGTVFEKHEYMLPLECPTSVQAQPTPAALPLAQQLWHRELRSEPPERLFDWAALAQRSPAWSVVGNDRQSKALAERMRRSGLVIHYVEPQNLANGLPADSVIISATDAAAEQQLLLVARCLKAMKSAREAELLIIRQEDTTSPNFIPDAALATAAAVAAIEYPGIKCRFVTFDAVASLDVMDVQLATEMGALAERLQASTIVWREGGRFAETYSARAAFATNMPNLDKNSVIFITGGTGNVGQVLSDVLAMKLRCRLVLTGRRPMEEPGVNAQLRSLQERGSEAIYIPCDVNDEQQVYQALDLTVKKFGRLDLVFHLAASINEERFLCFLADLSEDKLKEQSDPKIRGMYALDNGLKALTLAPERIAFSSISVTLGGAGYAPYTLANRLMLREGLAAGWRLIHWDVFEKTAQSAGDGRIALGSSLKGAGLTGEDAWHALTHVLATSARETAVFKFSPFNRPTSARKKAATLETHSAQESDALREHLSRLWADNLELDALPEHADFLALGGDSMAAIGITMDIRSSLAIEVPPDQLLNNTEFDAFARSIVELVRKANGGASHEDALEKSIRLIWEEQLEQEHLAADTDFLSAGGDSVSAIGVTIDIRHQLGIDIDPDLLLRHPRLDTFCRAVKDIAEQRVADADSGLVEAIRKIWEDNLEVRITDRKADFLAAGGDSMSAIGVTMDIREKLGIDVTPDVLLQHTGLDVFIDKVAALTALTALTALSSPEPQRPMAQKPLSYRASPLQTRWFYMHREGYGNLIMPVSLKGDINVAALREAIDGAIGDFDALRTVYHEESTGIVRADVLSKEKLTPTQILPEEAQASGQLGDLINALQASPLSLTAPPIRSWILRTSATSVLIIFHTHHICFDGWTTALLSDAIRSYYEDGVGLSDTKPYSLAAAEAYSWLEGAQGREQLARLRSLFKGAPLPVRPRPDLNGNDAERAAHKVSGMLSPQTVERMRGKAAVNGVTLFTAMMAAFARLLSEFSGEYDLIFGTTSSGRMASGADRTVGVFVNPLPVRMKLDADNMQRSALTAAREATFMVQVGMRFPITELVEHVDPFTQRGLNGAFTSYFLYQNFKKPSKWKGIEYEIGEPEDDTENSDLMPFVSKEEILMRHLELIVFERDDGSLSLNLWGRKSLYSSAWLQAMLERYRWLADE</sequence>
<dbReference type="Pfam" id="PF00501">
    <property type="entry name" value="AMP-binding"/>
    <property type="match status" value="1"/>
</dbReference>
<dbReference type="InterPro" id="IPR009081">
    <property type="entry name" value="PP-bd_ACP"/>
</dbReference>
<dbReference type="GO" id="GO:0006633">
    <property type="term" value="P:fatty acid biosynthetic process"/>
    <property type="evidence" value="ECO:0007669"/>
    <property type="project" value="UniProtKB-UniPathway"/>
</dbReference>
<name>A0A379ZY48_9GAMM</name>
<gene>
    <name evidence="10" type="primary">pksJ</name>
    <name evidence="10" type="ORF">NCTC11544_03212</name>
</gene>
<evidence type="ECO:0000256" key="4">
    <source>
        <dbReference type="ARBA" id="ARBA00022450"/>
    </source>
</evidence>
<proteinExistence type="inferred from homology"/>
<evidence type="ECO:0000256" key="1">
    <source>
        <dbReference type="ARBA" id="ARBA00001957"/>
    </source>
</evidence>
<dbReference type="Gene3D" id="3.30.559.30">
    <property type="entry name" value="Nonribosomal peptide synthetase, condensation domain"/>
    <property type="match status" value="1"/>
</dbReference>
<dbReference type="Pfam" id="PF08659">
    <property type="entry name" value="KR"/>
    <property type="match status" value="1"/>
</dbReference>
<evidence type="ECO:0000256" key="3">
    <source>
        <dbReference type="ARBA" id="ARBA00006484"/>
    </source>
</evidence>
<dbReference type="InterPro" id="IPR050091">
    <property type="entry name" value="PKS_NRPS_Biosynth_Enz"/>
</dbReference>
<dbReference type="Pfam" id="PF16197">
    <property type="entry name" value="KAsynt_C_assoc"/>
    <property type="match status" value="1"/>
</dbReference>
<dbReference type="InterPro" id="IPR006162">
    <property type="entry name" value="Ppantetheine_attach_site"/>
</dbReference>
<dbReference type="PANTHER" id="PTHR43775:SF37">
    <property type="entry name" value="SI:DKEY-61P9.11"/>
    <property type="match status" value="1"/>
</dbReference>
<comment type="similarity">
    <text evidence="3">Belongs to the short-chain dehydrogenases/reductases (SDR) family.</text>
</comment>
<dbReference type="Gene3D" id="3.40.366.10">
    <property type="entry name" value="Malonyl-Coenzyme A Acyl Carrier Protein, domain 2"/>
    <property type="match status" value="1"/>
</dbReference>
<evidence type="ECO:0000256" key="5">
    <source>
        <dbReference type="ARBA" id="ARBA00022553"/>
    </source>
</evidence>
<evidence type="ECO:0000313" key="10">
    <source>
        <dbReference type="EMBL" id="SUI70761.1"/>
    </source>
</evidence>
<dbReference type="Gene3D" id="3.40.50.720">
    <property type="entry name" value="NAD(P)-binding Rossmann-like Domain"/>
    <property type="match status" value="1"/>
</dbReference>
<dbReference type="InterPro" id="IPR020841">
    <property type="entry name" value="PKS_Beta-ketoAc_synthase_dom"/>
</dbReference>
<dbReference type="InterPro" id="IPR001227">
    <property type="entry name" value="Ac_transferase_dom_sf"/>
</dbReference>
<dbReference type="InterPro" id="IPR023213">
    <property type="entry name" value="CAT-like_dom_sf"/>
</dbReference>
<protein>
    <submittedName>
        <fullName evidence="10">Polyketide synthase PksJ</fullName>
    </submittedName>
</protein>
<dbReference type="PANTHER" id="PTHR43775">
    <property type="entry name" value="FATTY ACID SYNTHASE"/>
    <property type="match status" value="1"/>
</dbReference>